<keyword evidence="4" id="KW-0677">Repeat</keyword>
<dbReference type="EMBL" id="LGRX02021713">
    <property type="protein sequence ID" value="KAK3256381.1"/>
    <property type="molecule type" value="Genomic_DNA"/>
</dbReference>
<evidence type="ECO:0000256" key="1">
    <source>
        <dbReference type="ARBA" id="ARBA00004592"/>
    </source>
</evidence>
<proteinExistence type="inferred from homology"/>
<evidence type="ECO:0000256" key="3">
    <source>
        <dbReference type="ARBA" id="ARBA00022554"/>
    </source>
</evidence>
<dbReference type="GO" id="GO:0043495">
    <property type="term" value="F:protein-membrane adaptor activity"/>
    <property type="evidence" value="ECO:0007669"/>
    <property type="project" value="InterPro"/>
</dbReference>
<evidence type="ECO:0000313" key="11">
    <source>
        <dbReference type="Proteomes" id="UP001190700"/>
    </source>
</evidence>
<dbReference type="GO" id="GO:0005774">
    <property type="term" value="C:vacuolar membrane"/>
    <property type="evidence" value="ECO:0007669"/>
    <property type="project" value="UniProtKB-SubCell"/>
</dbReference>
<feature type="repeat" description="ARM" evidence="8">
    <location>
        <begin position="1342"/>
        <end position="1385"/>
    </location>
</feature>
<comment type="similarity">
    <text evidence="2">Belongs to the beta-catenin family.</text>
</comment>
<feature type="repeat" description="ARM" evidence="8">
    <location>
        <begin position="580"/>
        <end position="623"/>
    </location>
</feature>
<feature type="region of interest" description="Disordered" evidence="9">
    <location>
        <begin position="210"/>
        <end position="247"/>
    </location>
</feature>
<dbReference type="InterPro" id="IPR011989">
    <property type="entry name" value="ARM-like"/>
</dbReference>
<reference evidence="10 11" key="1">
    <citation type="journal article" date="2015" name="Genome Biol. Evol.">
        <title>Comparative Genomics of a Bacterivorous Green Alga Reveals Evolutionary Causalities and Consequences of Phago-Mixotrophic Mode of Nutrition.</title>
        <authorList>
            <person name="Burns J.A."/>
            <person name="Paasch A."/>
            <person name="Narechania A."/>
            <person name="Kim E."/>
        </authorList>
    </citation>
    <scope>NUCLEOTIDE SEQUENCE [LARGE SCALE GENOMIC DNA]</scope>
    <source>
        <strain evidence="10 11">PLY_AMNH</strain>
    </source>
</reference>
<gene>
    <name evidence="10" type="ORF">CYMTET_34483</name>
</gene>
<evidence type="ECO:0000256" key="5">
    <source>
        <dbReference type="ARBA" id="ARBA00023136"/>
    </source>
</evidence>
<dbReference type="SUPFAM" id="SSF48371">
    <property type="entry name" value="ARM repeat"/>
    <property type="match status" value="1"/>
</dbReference>
<dbReference type="InterPro" id="IPR016024">
    <property type="entry name" value="ARM-type_fold"/>
</dbReference>
<sequence>MLVQERLGKMPHAVSALVSITSQGVCAPTFATSALAAAAALRNLSEHSANLDTILRCGQHADPSMAGAPYYIGGGPLAAALWKLLGASPPPSTLSRGAPVELVAFTDPLCHNLTPQPSPLRHNTSWCPLTARRSLADCCGAGLESTPPSSPPVSPESSGRERLPKLEPAGSGGVDPASKEERCTELGASEIKWVKEAQRTTGRLISNIVTADAARRHNQPSPEEAVSEKAANPSTEEGAARKPPARAGSSATAWPLLIGKLPEVAMAVASCRDAGAVAAVAPAVEVLLGEAAALSPKGDLGLRERLLGASCGTSGGLLSSAVGLLTCSLGEGRVCGAAVLAHVTQTSADTALCKRLIAHETLLPAVVQVLRAPYYSAAEGRSKAGGQPASTSLAEAAATDHVGAHVRPEDKAEVNWEGIPELAREQAAKDAITMLEGCAHDTSCRDAIARHPELVAHLVELLLRPPSVTIQLSSARLLALLAQTRPAVAAAIAQPSSGVVAVLTDLLVPLDSDNSPAATATVVATASALGALAKAGAPCASFVPEVAAAAAAAEAAAAAANGEPAKEEPPRTPSGGESQGCLPRLLALLSSNQPPLVTSVAASALHSLALNPETALWVSRQPGYAARLVGAVARHVKCVTPAPVAGSRWEPPNPQHWLPLMSAAQHALETVRRVASAVAPKARKELSTTAGLASALLAVLESGGSGKTGGLVSAAAAAVAELAPCVAFRRAVLADGRRTLHALIEQLRRAAGSCGAAVAAGGEAAAAVERANSGGDASSAGGKDDVGLVCMQAARALWQLAGGDTNTAVAVASTEGCLVLLLQVMRRAASALVGGRRSWDLRAGAFAAATLRAVLGAGQAGSQPVLQEKGILEAVLLMLRVDDSRACGARGGGAGVDPQAAVGWQEGGVEAVEGERTAEEIGEAQLEAWAHAASLLGTLSLLAAGGGAPAEAGTMTAWEVQLVGAAPLLIKLLAVRRGAAAGATGRTCAHMVAAAAEALSQVLELAGEAELLAFGELPGAVDRLLEVIARLGGQVSSDEVSHLATAATSAASVVHQLIQRPELIEAVAMHKLTPLALTCLLEEHSYLRLRLLFPGLVVQGLTPPNARLPSGHALQAAEAAAAASIAAGGGATPGNMSMQVATASVAGDGEDPDEQASMAGSRAGGGVGARSQPDSEDVRALAAAVVLVVTQFGKGERLVRSSNLILGLTSMLKSESLGAQTAAVTALWALCQVEGGAELVGKPAMGAAKSLGALLRSPEPQACVAAAGTLSSLALCDGCRAAVGSTEGVITGLAAALGAIGVGGRGTGGEGPPEESRKPAAAAVGFFAYSAPLAARLASTEGMLAGLVAALECSQDLELQIYAAGALGNLANHAATQSLVAGGPGVARGLARLLNPQVAPPLMLNPQ</sequence>
<organism evidence="10 11">
    <name type="scientific">Cymbomonas tetramitiformis</name>
    <dbReference type="NCBI Taxonomy" id="36881"/>
    <lineage>
        <taxon>Eukaryota</taxon>
        <taxon>Viridiplantae</taxon>
        <taxon>Chlorophyta</taxon>
        <taxon>Pyramimonadophyceae</taxon>
        <taxon>Pyramimonadales</taxon>
        <taxon>Pyramimonadaceae</taxon>
        <taxon>Cymbomonas</taxon>
    </lineage>
</organism>
<evidence type="ECO:0000256" key="8">
    <source>
        <dbReference type="PROSITE-ProRule" id="PRU00259"/>
    </source>
</evidence>
<dbReference type="Proteomes" id="UP001190700">
    <property type="component" value="Unassembled WGS sequence"/>
</dbReference>
<evidence type="ECO:0000313" key="10">
    <source>
        <dbReference type="EMBL" id="KAK3256381.1"/>
    </source>
</evidence>
<dbReference type="PANTHER" id="PTHR47249:SF1">
    <property type="entry name" value="VACUOLAR PROTEIN 8"/>
    <property type="match status" value="1"/>
</dbReference>
<protein>
    <recommendedName>
        <fullName evidence="7">Vacuolar protein 8</fullName>
    </recommendedName>
</protein>
<evidence type="ECO:0000256" key="6">
    <source>
        <dbReference type="ARBA" id="ARBA00023288"/>
    </source>
</evidence>
<dbReference type="InterPro" id="IPR000225">
    <property type="entry name" value="Armadillo"/>
</dbReference>
<dbReference type="InterPro" id="IPR045156">
    <property type="entry name" value="Vac8"/>
</dbReference>
<evidence type="ECO:0000256" key="9">
    <source>
        <dbReference type="SAM" id="MobiDB-lite"/>
    </source>
</evidence>
<feature type="region of interest" description="Disordered" evidence="9">
    <location>
        <begin position="140"/>
        <end position="183"/>
    </location>
</feature>
<name>A0AAE0KPT9_9CHLO</name>
<keyword evidence="3" id="KW-0926">Vacuole</keyword>
<dbReference type="GO" id="GO:0071562">
    <property type="term" value="P:nucleus-vacuole junction assembly"/>
    <property type="evidence" value="ECO:0007669"/>
    <property type="project" value="InterPro"/>
</dbReference>
<comment type="subcellular location">
    <subcellularLocation>
        <location evidence="1">Vacuole membrane</location>
        <topology evidence="1">Lipid-anchor</topology>
    </subcellularLocation>
</comment>
<comment type="caution">
    <text evidence="10">The sequence shown here is derived from an EMBL/GenBank/DDBJ whole genome shotgun (WGS) entry which is preliminary data.</text>
</comment>
<evidence type="ECO:0000256" key="2">
    <source>
        <dbReference type="ARBA" id="ARBA00005462"/>
    </source>
</evidence>
<dbReference type="SMART" id="SM00185">
    <property type="entry name" value="ARM"/>
    <property type="match status" value="6"/>
</dbReference>
<dbReference type="PANTHER" id="PTHR47249">
    <property type="entry name" value="VACUOLAR PROTEIN 8"/>
    <property type="match status" value="1"/>
</dbReference>
<evidence type="ECO:0000256" key="4">
    <source>
        <dbReference type="ARBA" id="ARBA00022737"/>
    </source>
</evidence>
<keyword evidence="11" id="KW-1185">Reference proteome</keyword>
<feature type="region of interest" description="Disordered" evidence="9">
    <location>
        <begin position="1145"/>
        <end position="1172"/>
    </location>
</feature>
<evidence type="ECO:0000256" key="7">
    <source>
        <dbReference type="ARBA" id="ARBA00026209"/>
    </source>
</evidence>
<accession>A0AAE0KPT9</accession>
<keyword evidence="5" id="KW-0472">Membrane</keyword>
<dbReference type="PROSITE" id="PS50176">
    <property type="entry name" value="ARM_REPEAT"/>
    <property type="match status" value="2"/>
</dbReference>
<feature type="non-terminal residue" evidence="10">
    <location>
        <position position="1407"/>
    </location>
</feature>
<keyword evidence="6" id="KW-0449">Lipoprotein</keyword>
<dbReference type="Gene3D" id="1.25.10.10">
    <property type="entry name" value="Leucine-rich Repeat Variant"/>
    <property type="match status" value="4"/>
</dbReference>